<dbReference type="STRING" id="583356.Igag_0943"/>
<dbReference type="HOGENOM" id="CLU_072264_0_0_2"/>
<evidence type="ECO:0000256" key="2">
    <source>
        <dbReference type="ARBA" id="ARBA00022490"/>
    </source>
</evidence>
<dbReference type="GO" id="GO:0046872">
    <property type="term" value="F:metal ion binding"/>
    <property type="evidence" value="ECO:0007669"/>
    <property type="project" value="UniProtKB-KW"/>
</dbReference>
<dbReference type="GO" id="GO:0009045">
    <property type="term" value="F:xylose isomerase activity"/>
    <property type="evidence" value="ECO:0007669"/>
    <property type="project" value="InterPro"/>
</dbReference>
<evidence type="ECO:0000313" key="8">
    <source>
        <dbReference type="Proteomes" id="UP000001304"/>
    </source>
</evidence>
<dbReference type="PANTHER" id="PTHR12110">
    <property type="entry name" value="HYDROXYPYRUVATE ISOMERASE"/>
    <property type="match status" value="1"/>
</dbReference>
<dbReference type="Proteomes" id="UP000001304">
    <property type="component" value="Chromosome"/>
</dbReference>
<evidence type="ECO:0000313" key="7">
    <source>
        <dbReference type="EMBL" id="ADM27758.1"/>
    </source>
</evidence>
<dbReference type="BioCyc" id="IAGG583356:GHAH-926-MONOMER"/>
<keyword evidence="2" id="KW-0963">Cytoplasm</keyword>
<dbReference type="InterPro" id="IPR050312">
    <property type="entry name" value="IolE/XylAMocC-like"/>
</dbReference>
<keyword evidence="4 7" id="KW-0413">Isomerase</keyword>
<dbReference type="AlphaFoldDB" id="E0STZ2"/>
<evidence type="ECO:0000256" key="3">
    <source>
        <dbReference type="ARBA" id="ARBA00022723"/>
    </source>
</evidence>
<evidence type="ECO:0000256" key="4">
    <source>
        <dbReference type="ARBA" id="ARBA00023235"/>
    </source>
</evidence>
<dbReference type="InterPro" id="IPR001998">
    <property type="entry name" value="Xylose_isomerase"/>
</dbReference>
<dbReference type="EMBL" id="CP002098">
    <property type="protein sequence ID" value="ADM27758.1"/>
    <property type="molecule type" value="Genomic_DNA"/>
</dbReference>
<comment type="subcellular location">
    <subcellularLocation>
        <location evidence="1">Cytoplasm</location>
    </subcellularLocation>
</comment>
<dbReference type="Pfam" id="PF01261">
    <property type="entry name" value="AP_endonuc_2"/>
    <property type="match status" value="1"/>
</dbReference>
<protein>
    <submittedName>
        <fullName evidence="7">Xylose isomerase domain protein TIM barrel</fullName>
    </submittedName>
</protein>
<dbReference type="PRINTS" id="PR00688">
    <property type="entry name" value="XYLOSISMRASE"/>
</dbReference>
<keyword evidence="3" id="KW-0479">Metal-binding</keyword>
<keyword evidence="8" id="KW-1185">Reference proteome</keyword>
<dbReference type="GO" id="GO:0005975">
    <property type="term" value="P:carbohydrate metabolic process"/>
    <property type="evidence" value="ECO:0007669"/>
    <property type="project" value="InterPro"/>
</dbReference>
<dbReference type="Gene3D" id="3.20.20.150">
    <property type="entry name" value="Divalent-metal-dependent TIM barrel enzymes"/>
    <property type="match status" value="1"/>
</dbReference>
<dbReference type="SUPFAM" id="SSF51658">
    <property type="entry name" value="Xylose isomerase-like"/>
    <property type="match status" value="1"/>
</dbReference>
<evidence type="ECO:0000256" key="1">
    <source>
        <dbReference type="ARBA" id="ARBA00004496"/>
    </source>
</evidence>
<sequence length="330" mass="37624">MELKFSTGIWVLGPGYERFAPQGYRSAKDVVELIAQASRVRDLKGLEFHYPTEVNESNVKSVKKALEDYNLVAAAIPPVLSQEPIWARGALSALDNDVRRKAIERCKRATDIARELGAKVLIIWPGREGFDFPFTTNYKKLWDNYVDALAEVAEYASDLKVAIEYKMEDPSSYLIHGSAGKVAATILELRQRGINNVGVNIEFAHAKLAKEYVPEAVVFLSRINALQHLHLNDIFTEVDLDLFPASVHLLEYFELLYWLHEINYDGWMGLDLFPRYLDPVEMLQQSIDNIKAIYSTLERVGWSKIRSVIEMNSPIETQKLLRELLTGYTK</sequence>
<dbReference type="InterPro" id="IPR013022">
    <property type="entry name" value="Xyl_isomerase-like_TIM-brl"/>
</dbReference>
<dbReference type="InterPro" id="IPR036237">
    <property type="entry name" value="Xyl_isomerase-like_sf"/>
</dbReference>
<name>E0STZ2_IGNAA</name>
<evidence type="ECO:0000256" key="5">
    <source>
        <dbReference type="ARBA" id="ARBA00023277"/>
    </source>
</evidence>
<dbReference type="PANTHER" id="PTHR12110:SF21">
    <property type="entry name" value="XYLOSE ISOMERASE-LIKE TIM BARREL DOMAIN-CONTAINING PROTEIN"/>
    <property type="match status" value="1"/>
</dbReference>
<proteinExistence type="predicted"/>
<evidence type="ECO:0000259" key="6">
    <source>
        <dbReference type="Pfam" id="PF01261"/>
    </source>
</evidence>
<feature type="domain" description="Xylose isomerase-like TIM barrel" evidence="6">
    <location>
        <begin position="45"/>
        <end position="292"/>
    </location>
</feature>
<dbReference type="PROSITE" id="PS51415">
    <property type="entry name" value="XYLOSE_ISOMERASE"/>
    <property type="match status" value="1"/>
</dbReference>
<gene>
    <name evidence="7" type="ordered locus">Igag_0943</name>
</gene>
<reference evidence="7 8" key="1">
    <citation type="journal article" date="2010" name="Stand. Genomic Sci.">
        <title>Complete genome sequence of Ignisphaera aggregans type strain (AQ1.S1).</title>
        <authorList>
            <person name="Goker M."/>
            <person name="Held B."/>
            <person name="Lapidus A."/>
            <person name="Nolan M."/>
            <person name="Spring S."/>
            <person name="Yasawong M."/>
            <person name="Lucas S."/>
            <person name="Glavina Del Rio T."/>
            <person name="Tice H."/>
            <person name="Cheng J.F."/>
            <person name="Goodwin L."/>
            <person name="Tapia R."/>
            <person name="Pitluck S."/>
            <person name="Liolios K."/>
            <person name="Ivanova N."/>
            <person name="Mavromatis K."/>
            <person name="Mikhailova N."/>
            <person name="Pati A."/>
            <person name="Chen A."/>
            <person name="Palaniappan K."/>
            <person name="Brambilla E."/>
            <person name="Land M."/>
            <person name="Hauser L."/>
            <person name="Chang Y.J."/>
            <person name="Jeffries C.D."/>
            <person name="Brettin T."/>
            <person name="Detter J.C."/>
            <person name="Han C."/>
            <person name="Rohde M."/>
            <person name="Sikorski J."/>
            <person name="Woyke T."/>
            <person name="Bristow J."/>
            <person name="Eisen J.A."/>
            <person name="Markowitz V."/>
            <person name="Hugenholtz P."/>
            <person name="Kyrpides N.C."/>
            <person name="Klenk H.P."/>
        </authorList>
    </citation>
    <scope>NUCLEOTIDE SEQUENCE [LARGE SCALE GENOMIC DNA]</scope>
    <source>
        <strain evidence="8">DSM 17230 / JCM 13409 / AQ1.S1</strain>
    </source>
</reference>
<dbReference type="KEGG" id="iag:Igag_0943"/>
<organism evidence="7 8">
    <name type="scientific">Ignisphaera aggregans (strain DSM 17230 / JCM 13409 / AQ1.S1)</name>
    <dbReference type="NCBI Taxonomy" id="583356"/>
    <lineage>
        <taxon>Archaea</taxon>
        <taxon>Thermoproteota</taxon>
        <taxon>Thermoprotei</taxon>
        <taxon>Desulfurococcales</taxon>
        <taxon>Desulfurococcaceae</taxon>
        <taxon>Ignisphaera</taxon>
    </lineage>
</organism>
<keyword evidence="5" id="KW-0119">Carbohydrate metabolism</keyword>
<accession>E0STZ2</accession>